<dbReference type="SMART" id="SM00326">
    <property type="entry name" value="SH3"/>
    <property type="match status" value="2"/>
</dbReference>
<evidence type="ECO:0000313" key="5">
    <source>
        <dbReference type="EMBL" id="CAL5224240.1"/>
    </source>
</evidence>
<accession>A0ABP1FWH0</accession>
<feature type="region of interest" description="Disordered" evidence="3">
    <location>
        <begin position="1"/>
        <end position="92"/>
    </location>
</feature>
<dbReference type="PANTHER" id="PTHR48151">
    <property type="entry name" value="SH3 DOMAIN-CONTAINING PROTEIN"/>
    <property type="match status" value="1"/>
</dbReference>
<dbReference type="EMBL" id="CAXHTA020000010">
    <property type="protein sequence ID" value="CAL5224240.1"/>
    <property type="molecule type" value="Genomic_DNA"/>
</dbReference>
<feature type="region of interest" description="Disordered" evidence="3">
    <location>
        <begin position="1136"/>
        <end position="1172"/>
    </location>
</feature>
<sequence length="1401" mass="147822">MMPTITSKLRRKKPAVTVESPSGREPDVKESKGLVKAATGLLRTAVRAPPPAPPPLLDAPGMRTSSLPQGRRSSADRSNMPPELNAYMKSKVPKGEPSTYLELLRLMGELRGAGEKGQRQLLISVLPRLAQMENLPTSLIPQLLQLLSTGSDRRLSRFVHYLLQTTLGPGSAGAPSATPGPGQNAALDISKDGAAKAWPSVQDPIVDSRTADNELRTLSAAARGSEGRHDKELAQAVRAALDRAASSPLQGPASAKRGGRKSPGSETWDPQWTALSAARAGLKGKALREVATKGMDGILSQEPTVARHALALALHLAQHNAPQLLESQKDLTTVVAATCSMYEASGYVVGSDSKKAAPNKLQSLQATINIADKWARVYLARLCGAILYAEWSSTQDFAKGQGKPFWTMLVLLATRDKEDLVVVEAIKAIFGSLPSASGPLFAAASAPEEGRKELRRKARAWKLVSHEAKQALPAAAGVQASESSTLMGALGTSIRRGLISGSPPLVSAACRAVGAMLEARAHAGPGGSEAESVATTLQLALGDALQGDMGPVERSHALSALIWAQGPDAMSGAVARHVTSVKATEDEGSPRVWPADLLQSLVATCQSALRALPAAASNLLATVNALAAVSPTAISADALFGMWTAALAQGSAGTSAAFHAALQLLFSQQPTQNTLANASPSDIAAQAAEDAAWTELQRCSAWWLGEFLNSAAGEVAGHRQQQTPEEEQDAEDTAGLSAAEILALKALRSPLVAATISHLQHACLTAPWTVRVASAQALAKVAVRSNEPYRLQCYGFLSAVASIGGLGLTALVRPALDIMDRLYSSQMVLEKLARQHGDLPNKWPPAVAQQLRQRHNALARSIEKHVCSLSDDCYPIGPRSRDILTSGLERLAPGQELPSPDRPAAKLAESRSSGLGNRVDSDIDSDEELGLDDSSPQPGTARSLPTSPILNGSDALADLTRNLDDRLRMDALKQQRGPSPFQHTTFDTEPSYSYDEEPSGYSPQRAKAEQPAFEFMERESDWEVPQHGRTSSADKVHYVNGPGEVLHAFDAEAGEELSVYACEEVEVVAEVDGWLHCVASNGAKGLVPSSYVRLLGAGDISGLQQQPSSAVTSQLSFDPLAGPDPLAAFTQAREPSNSWMSFDDDDATSAGPFHQSSMASNADAKSVDAASNQEEWSMRFETDFGETAAEASTAAADHGRAPVPELSMQDIDAAIDKEMASPQGGERSATQSALSQAGQAQPPIAQPPLASLREREGEASALGRLSSPREQLASLASRTPRSSFSGPPTPSRHGRAGSMDFGGAQVATPRGNSFAEAAGSPRRTPRHSRNSSVEALASAAAFVQPYKASILYGFEAETEDELSVVPGDEVTVQVEVEGWVQITRGRDGKKGLVPASYLQPA</sequence>
<feature type="domain" description="SH3" evidence="4">
    <location>
        <begin position="1038"/>
        <end position="1097"/>
    </location>
</feature>
<dbReference type="InterPro" id="IPR036028">
    <property type="entry name" value="SH3-like_dom_sf"/>
</dbReference>
<dbReference type="Gene3D" id="2.30.30.40">
    <property type="entry name" value="SH3 Domains"/>
    <property type="match status" value="2"/>
</dbReference>
<organism evidence="5 6">
    <name type="scientific">Coccomyxa viridis</name>
    <dbReference type="NCBI Taxonomy" id="1274662"/>
    <lineage>
        <taxon>Eukaryota</taxon>
        <taxon>Viridiplantae</taxon>
        <taxon>Chlorophyta</taxon>
        <taxon>core chlorophytes</taxon>
        <taxon>Trebouxiophyceae</taxon>
        <taxon>Trebouxiophyceae incertae sedis</taxon>
        <taxon>Coccomyxaceae</taxon>
        <taxon>Coccomyxa</taxon>
    </lineage>
</organism>
<evidence type="ECO:0000256" key="1">
    <source>
        <dbReference type="ARBA" id="ARBA00022443"/>
    </source>
</evidence>
<dbReference type="InterPro" id="IPR053296">
    <property type="entry name" value="TSET_member_tstB"/>
</dbReference>
<feature type="compositionally biased region" description="Polar residues" evidence="3">
    <location>
        <begin position="63"/>
        <end position="72"/>
    </location>
</feature>
<keyword evidence="6" id="KW-1185">Reference proteome</keyword>
<proteinExistence type="predicted"/>
<dbReference type="Pfam" id="PF14604">
    <property type="entry name" value="SH3_9"/>
    <property type="match status" value="1"/>
</dbReference>
<feature type="domain" description="SH3" evidence="4">
    <location>
        <begin position="1343"/>
        <end position="1401"/>
    </location>
</feature>
<evidence type="ECO:0000256" key="2">
    <source>
        <dbReference type="PROSITE-ProRule" id="PRU00192"/>
    </source>
</evidence>
<feature type="region of interest" description="Disordered" evidence="3">
    <location>
        <begin position="1220"/>
        <end position="1332"/>
    </location>
</feature>
<feature type="region of interest" description="Disordered" evidence="3">
    <location>
        <begin position="241"/>
        <end position="271"/>
    </location>
</feature>
<dbReference type="Proteomes" id="UP001497392">
    <property type="component" value="Unassembled WGS sequence"/>
</dbReference>
<keyword evidence="1 2" id="KW-0728">SH3 domain</keyword>
<dbReference type="InterPro" id="IPR001452">
    <property type="entry name" value="SH3_domain"/>
</dbReference>
<feature type="region of interest" description="Disordered" evidence="3">
    <location>
        <begin position="972"/>
        <end position="1004"/>
    </location>
</feature>
<dbReference type="PROSITE" id="PS50002">
    <property type="entry name" value="SH3"/>
    <property type="match status" value="2"/>
</dbReference>
<evidence type="ECO:0000313" key="6">
    <source>
        <dbReference type="Proteomes" id="UP001497392"/>
    </source>
</evidence>
<feature type="region of interest" description="Disordered" evidence="3">
    <location>
        <begin position="893"/>
        <end position="955"/>
    </location>
</feature>
<dbReference type="InterPro" id="IPR016024">
    <property type="entry name" value="ARM-type_fold"/>
</dbReference>
<protein>
    <submittedName>
        <fullName evidence="5">G6892 protein</fullName>
    </submittedName>
</protein>
<dbReference type="SUPFAM" id="SSF50044">
    <property type="entry name" value="SH3-domain"/>
    <property type="match status" value="2"/>
</dbReference>
<feature type="compositionally biased region" description="Basic and acidic residues" evidence="3">
    <location>
        <begin position="22"/>
        <end position="33"/>
    </location>
</feature>
<name>A0ABP1FWH0_9CHLO</name>
<gene>
    <name evidence="5" type="primary">g6892</name>
    <name evidence="5" type="ORF">VP750_LOCUS5899</name>
</gene>
<dbReference type="PANTHER" id="PTHR48151:SF3">
    <property type="entry name" value="SH3 DOMAIN-CONTAINING PROTEIN"/>
    <property type="match status" value="1"/>
</dbReference>
<feature type="compositionally biased region" description="Polar residues" evidence="3">
    <location>
        <begin position="936"/>
        <end position="950"/>
    </location>
</feature>
<feature type="compositionally biased region" description="Pro residues" evidence="3">
    <location>
        <begin position="48"/>
        <end position="57"/>
    </location>
</feature>
<feature type="compositionally biased region" description="Polar residues" evidence="3">
    <location>
        <begin position="981"/>
        <end position="991"/>
    </location>
</feature>
<feature type="compositionally biased region" description="Polar residues" evidence="3">
    <location>
        <begin position="1274"/>
        <end position="1286"/>
    </location>
</feature>
<evidence type="ECO:0000256" key="3">
    <source>
        <dbReference type="SAM" id="MobiDB-lite"/>
    </source>
</evidence>
<feature type="compositionally biased region" description="Low complexity" evidence="3">
    <location>
        <begin position="1236"/>
        <end position="1250"/>
    </location>
</feature>
<comment type="caution">
    <text evidence="5">The sequence shown here is derived from an EMBL/GenBank/DDBJ whole genome shotgun (WGS) entry which is preliminary data.</text>
</comment>
<reference evidence="5 6" key="1">
    <citation type="submission" date="2024-06" db="EMBL/GenBank/DDBJ databases">
        <authorList>
            <person name="Kraege A."/>
            <person name="Thomma B."/>
        </authorList>
    </citation>
    <scope>NUCLEOTIDE SEQUENCE [LARGE SCALE GENOMIC DNA]</scope>
</reference>
<evidence type="ECO:0000259" key="4">
    <source>
        <dbReference type="PROSITE" id="PS50002"/>
    </source>
</evidence>
<dbReference type="SUPFAM" id="SSF48371">
    <property type="entry name" value="ARM repeat"/>
    <property type="match status" value="1"/>
</dbReference>
<feature type="compositionally biased region" description="Acidic residues" evidence="3">
    <location>
        <begin position="922"/>
        <end position="931"/>
    </location>
</feature>